<dbReference type="InterPro" id="IPR007543">
    <property type="entry name" value="LptD_C"/>
</dbReference>
<proteinExistence type="inferred from homology"/>
<evidence type="ECO:0000256" key="3">
    <source>
        <dbReference type="ARBA" id="ARBA00023237"/>
    </source>
</evidence>
<evidence type="ECO:0000256" key="2">
    <source>
        <dbReference type="ARBA" id="ARBA00023136"/>
    </source>
</evidence>
<dbReference type="GO" id="GO:0043165">
    <property type="term" value="P:Gram-negative-bacterium-type cell outer membrane assembly"/>
    <property type="evidence" value="ECO:0007669"/>
    <property type="project" value="UniProtKB-UniRule"/>
</dbReference>
<keyword evidence="2 4" id="KW-0472">Membrane</keyword>
<sequence length="789" mass="89053" precursor="true">MSVRPSLRPSTLALCIGLSLSAQAWAQSTEDMPLDFSLCPVRDAIAPFDDVPATGINIGNRAAQPTDIEGDTLSGTDVAPEFEGNVALRRGDQFLGADRLQYDSDTQRYIAEGNIRYQDASMRLTAEHAEGNQALDEHKIQDLKYQLVSRRGNGESSEIDMHGQQAVLHDSTYSTCDPNDRHWELRADRIDVDSEEGFATAHHAILRVGRVPVLYVPWFMFPIDDRRRTGLLFPSLSNSDRNGLDYKQPIYINLAPNYDMTLYPRIMTDRGSMLGAEFRYLHETGMATISGAYMPNDKLREDEPGFGSRGYFAVNGYRNLSRNWQTRANIMHISDPRYFEDFNNSIQGIAVYNAHSDVGIYGRGRNWTAGLMADTYQLADYTLSESSLPFDRVPRAYATYQWRDTIFDIGVEASAVRFQKDAAFVSQPARPGVPRQFGSGGGSRLDVKPYISLPLEGASWFFKPTLAWRYTAYQVDRDYAAATRVARSPTRSVPIGSIDTGLYFDRATTIDGRPYLHTLEPRLFYLNAPYRNQDDLPVFDTGALTFSWGQLFRDNRYSGADRQADANQLTLALTTRLLREADGKERLSASIGQIRYFDDSRVVLPRERPIEQGRSAWVADVGWAPSDRWNLGASYQWNPKEREKDLLSVRGRYMLPDDGIVNLAYRFRRDVSEQADFSFLYPINPTWSVVGRHYYSIADSKPLEQILGVQWDSCCIAVRLVGRRYVHNREGDLSRGILLEIELKGLGSAGQDTRKTLRRAILGYNRGDLYLVPPETAVGQPPDDPDPTP</sequence>
<dbReference type="Gene3D" id="2.60.450.10">
    <property type="entry name" value="Lipopolysaccharide (LPS) transport protein A like domain"/>
    <property type="match status" value="1"/>
</dbReference>
<evidence type="ECO:0000313" key="7">
    <source>
        <dbReference type="EMBL" id="MUV13865.1"/>
    </source>
</evidence>
<comment type="similarity">
    <text evidence="4">Belongs to the LptD family.</text>
</comment>
<feature type="domain" description="Organic solvent tolerance-like N-terminal" evidence="5">
    <location>
        <begin position="81"/>
        <end position="197"/>
    </location>
</feature>
<organism evidence="7 8">
    <name type="scientific">Noviluteimonas gilva</name>
    <dbReference type="NCBI Taxonomy" id="2682097"/>
    <lineage>
        <taxon>Bacteria</taxon>
        <taxon>Pseudomonadati</taxon>
        <taxon>Pseudomonadota</taxon>
        <taxon>Gammaproteobacteria</taxon>
        <taxon>Lysobacterales</taxon>
        <taxon>Lysobacteraceae</taxon>
        <taxon>Noviluteimonas</taxon>
    </lineage>
</organism>
<accession>A0A7C9LWS1</accession>
<dbReference type="EMBL" id="WOXT01000001">
    <property type="protein sequence ID" value="MUV13865.1"/>
    <property type="molecule type" value="Genomic_DNA"/>
</dbReference>
<keyword evidence="8" id="KW-1185">Reference proteome</keyword>
<comment type="function">
    <text evidence="4">Together with LptE, is involved in the assembly of lipopolysaccharide (LPS) at the surface of the outer membrane.</text>
</comment>
<dbReference type="InterPro" id="IPR020889">
    <property type="entry name" value="LipoPS_assembly_LptD"/>
</dbReference>
<evidence type="ECO:0000256" key="4">
    <source>
        <dbReference type="HAMAP-Rule" id="MF_01411"/>
    </source>
</evidence>
<evidence type="ECO:0000256" key="1">
    <source>
        <dbReference type="ARBA" id="ARBA00022729"/>
    </source>
</evidence>
<comment type="caution">
    <text evidence="7">The sequence shown here is derived from an EMBL/GenBank/DDBJ whole genome shotgun (WGS) entry which is preliminary data.</text>
</comment>
<dbReference type="AlphaFoldDB" id="A0A7C9LWS1"/>
<dbReference type="Pfam" id="PF04453">
    <property type="entry name" value="LptD"/>
    <property type="match status" value="1"/>
</dbReference>
<dbReference type="PANTHER" id="PTHR30189">
    <property type="entry name" value="LPS-ASSEMBLY PROTEIN"/>
    <property type="match status" value="1"/>
</dbReference>
<dbReference type="PANTHER" id="PTHR30189:SF1">
    <property type="entry name" value="LPS-ASSEMBLY PROTEIN LPTD"/>
    <property type="match status" value="1"/>
</dbReference>
<dbReference type="InterPro" id="IPR050218">
    <property type="entry name" value="LptD"/>
</dbReference>
<comment type="subcellular location">
    <subcellularLocation>
        <location evidence="4">Cell outer membrane</location>
    </subcellularLocation>
</comment>
<feature type="chain" id="PRO_5029056686" description="LPS-assembly protein LptD" evidence="4">
    <location>
        <begin position="25"/>
        <end position="789"/>
    </location>
</feature>
<evidence type="ECO:0000313" key="8">
    <source>
        <dbReference type="Proteomes" id="UP000479692"/>
    </source>
</evidence>
<evidence type="ECO:0000259" key="5">
    <source>
        <dbReference type="Pfam" id="PF03968"/>
    </source>
</evidence>
<dbReference type="GO" id="GO:1990351">
    <property type="term" value="C:transporter complex"/>
    <property type="evidence" value="ECO:0007669"/>
    <property type="project" value="TreeGrafter"/>
</dbReference>
<comment type="subunit">
    <text evidence="4">Component of the lipopolysaccharide transport and assembly complex. Interacts with LptE and LptA.</text>
</comment>
<reference evidence="7 8" key="1">
    <citation type="submission" date="2019-12" db="EMBL/GenBank/DDBJ databases">
        <authorList>
            <person name="Xu J."/>
        </authorList>
    </citation>
    <scope>NUCLEOTIDE SEQUENCE [LARGE SCALE GENOMIC DNA]</scope>
    <source>
        <strain evidence="7 8">HX-5-24</strain>
    </source>
</reference>
<dbReference type="NCBIfam" id="NF003358">
    <property type="entry name" value="PRK04423.1"/>
    <property type="match status" value="1"/>
</dbReference>
<dbReference type="Proteomes" id="UP000479692">
    <property type="component" value="Unassembled WGS sequence"/>
</dbReference>
<dbReference type="GO" id="GO:0015920">
    <property type="term" value="P:lipopolysaccharide transport"/>
    <property type="evidence" value="ECO:0007669"/>
    <property type="project" value="InterPro"/>
</dbReference>
<dbReference type="HAMAP" id="MF_01411">
    <property type="entry name" value="LPS_assembly_LptD"/>
    <property type="match status" value="1"/>
</dbReference>
<comment type="caution">
    <text evidence="4">Lacks conserved residue(s) required for the propagation of feature annotation.</text>
</comment>
<feature type="domain" description="LptD C-terminal" evidence="6">
    <location>
        <begin position="308"/>
        <end position="687"/>
    </location>
</feature>
<evidence type="ECO:0000259" key="6">
    <source>
        <dbReference type="Pfam" id="PF04453"/>
    </source>
</evidence>
<dbReference type="GO" id="GO:0009279">
    <property type="term" value="C:cell outer membrane"/>
    <property type="evidence" value="ECO:0007669"/>
    <property type="project" value="UniProtKB-SubCell"/>
</dbReference>
<feature type="signal peptide" evidence="4">
    <location>
        <begin position="1"/>
        <end position="24"/>
    </location>
</feature>
<keyword evidence="1 4" id="KW-0732">Signal</keyword>
<keyword evidence="3 4" id="KW-0998">Cell outer membrane</keyword>
<dbReference type="InterPro" id="IPR005653">
    <property type="entry name" value="OstA-like_N"/>
</dbReference>
<gene>
    <name evidence="4 7" type="primary">lptD</name>
    <name evidence="7" type="ORF">GN331_06530</name>
</gene>
<dbReference type="Pfam" id="PF03968">
    <property type="entry name" value="LptD_N"/>
    <property type="match status" value="1"/>
</dbReference>
<name>A0A7C9LWS1_9GAMM</name>
<protein>
    <recommendedName>
        <fullName evidence="4">LPS-assembly protein LptD</fullName>
    </recommendedName>
</protein>